<comment type="caution">
    <text evidence="3">The sequence shown here is derived from an EMBL/GenBank/DDBJ whole genome shotgun (WGS) entry which is preliminary data.</text>
</comment>
<dbReference type="OrthoDB" id="2427704at2"/>
<evidence type="ECO:0000259" key="2">
    <source>
        <dbReference type="SMART" id="SM00914"/>
    </source>
</evidence>
<sequence length="126" mass="14075">MLMTATNKGFEIGDWVKGKSRNGELIRGYIETIDPINGIIKVNVLDSDNDKSIGKTVATLSRWVAKLSVAEKRDEEELGYLIDLALITNDEPWFMELTTELSALKQASKETQQKDPATLTFTNRLG</sequence>
<evidence type="ECO:0000313" key="3">
    <source>
        <dbReference type="EMBL" id="PLR82937.1"/>
    </source>
</evidence>
<dbReference type="EMBL" id="PGVA01000024">
    <property type="protein sequence ID" value="PLR82937.1"/>
    <property type="molecule type" value="Genomic_DNA"/>
</dbReference>
<feature type="region of interest" description="Disordered" evidence="1">
    <location>
        <begin position="107"/>
        <end position="126"/>
    </location>
</feature>
<evidence type="ECO:0000313" key="6">
    <source>
        <dbReference type="Proteomes" id="UP000235114"/>
    </source>
</evidence>
<feature type="domain" description="IDEAL" evidence="2">
    <location>
        <begin position="66"/>
        <end position="101"/>
    </location>
</feature>
<protein>
    <recommendedName>
        <fullName evidence="2">IDEAL domain-containing protein</fullName>
    </recommendedName>
</protein>
<dbReference type="EMBL" id="PGVD01000028">
    <property type="protein sequence ID" value="PLR97058.1"/>
    <property type="molecule type" value="Genomic_DNA"/>
</dbReference>
<evidence type="ECO:0000313" key="4">
    <source>
        <dbReference type="EMBL" id="PLR97058.1"/>
    </source>
</evidence>
<name>A0A2N5GM46_9BACI</name>
<dbReference type="Proteomes" id="UP000235114">
    <property type="component" value="Unassembled WGS sequence"/>
</dbReference>
<evidence type="ECO:0000313" key="5">
    <source>
        <dbReference type="Proteomes" id="UP000234951"/>
    </source>
</evidence>
<dbReference type="SMART" id="SM00914">
    <property type="entry name" value="IDEAL"/>
    <property type="match status" value="1"/>
</dbReference>
<reference evidence="4 6" key="2">
    <citation type="submission" date="2017-12" db="EMBL/GenBank/DDBJ databases">
        <title>Comparative Functional Genomics of Dry Heat Resistant strains isolated from the Viking Spacecraft.</title>
        <authorList>
            <person name="Seuylemezian A."/>
            <person name="Cooper K."/>
            <person name="Vaishampayan P."/>
        </authorList>
    </citation>
    <scope>NUCLEOTIDE SEQUENCE [LARGE SCALE GENOMIC DNA]</scope>
    <source>
        <strain evidence="4 6">ATCC 29669</strain>
    </source>
</reference>
<reference evidence="3 5" key="1">
    <citation type="submission" date="2017-11" db="EMBL/GenBank/DDBJ databases">
        <title>Comparitive Functional Genomics of Dry Heat Resistant strains isolated from the Viking Spacecraft.</title>
        <authorList>
            <person name="Seuylemezian A."/>
            <person name="Cooper K."/>
            <person name="Vaishampayan P."/>
        </authorList>
    </citation>
    <scope>NUCLEOTIDE SEQUENCE [LARGE SCALE GENOMIC DNA]</scope>
    <source>
        <strain evidence="3 5">M4.6</strain>
    </source>
</reference>
<organism evidence="3 5">
    <name type="scientific">Bacillus canaveralius</name>
    <dbReference type="NCBI Taxonomy" id="1403243"/>
    <lineage>
        <taxon>Bacteria</taxon>
        <taxon>Bacillati</taxon>
        <taxon>Bacillota</taxon>
        <taxon>Bacilli</taxon>
        <taxon>Bacillales</taxon>
        <taxon>Bacillaceae</taxon>
        <taxon>Bacillus</taxon>
    </lineage>
</organism>
<keyword evidence="6" id="KW-1185">Reference proteome</keyword>
<dbReference type="Pfam" id="PF08858">
    <property type="entry name" value="IDEAL"/>
    <property type="match status" value="1"/>
</dbReference>
<dbReference type="InterPro" id="IPR027393">
    <property type="entry name" value="Virus_scaffolding_prot_C"/>
</dbReference>
<dbReference type="InterPro" id="IPR014957">
    <property type="entry name" value="IDEAL_dom"/>
</dbReference>
<proteinExistence type="predicted"/>
<gene>
    <name evidence="3" type="ORF">CU635_10695</name>
    <name evidence="4" type="ORF">CVD25_10500</name>
</gene>
<accession>A0A2N5GM46</accession>
<dbReference type="AlphaFoldDB" id="A0A2N5GM46"/>
<dbReference type="Gene3D" id="4.10.810.10">
    <property type="entry name" value="Virus Scaffolding Protein, Chain A"/>
    <property type="match status" value="1"/>
</dbReference>
<evidence type="ECO:0000256" key="1">
    <source>
        <dbReference type="SAM" id="MobiDB-lite"/>
    </source>
</evidence>
<dbReference type="Proteomes" id="UP000234951">
    <property type="component" value="Unassembled WGS sequence"/>
</dbReference>